<feature type="domain" description="2TM" evidence="3">
    <location>
        <begin position="357"/>
        <end position="431"/>
    </location>
</feature>
<keyword evidence="5" id="KW-1185">Reference proteome</keyword>
<dbReference type="PANTHER" id="PTHR34220">
    <property type="entry name" value="SENSOR HISTIDINE KINASE YPDA"/>
    <property type="match status" value="1"/>
</dbReference>
<proteinExistence type="predicted"/>
<feature type="transmembrane region" description="Helical" evidence="1">
    <location>
        <begin position="73"/>
        <end position="97"/>
    </location>
</feature>
<keyword evidence="1" id="KW-1133">Transmembrane helix</keyword>
<accession>A0ABS0THM4</accession>
<keyword evidence="1" id="KW-0472">Membrane</keyword>
<dbReference type="InterPro" id="IPR025698">
    <property type="entry name" value="2TM_dom"/>
</dbReference>
<dbReference type="InterPro" id="IPR036890">
    <property type="entry name" value="HATPase_C_sf"/>
</dbReference>
<dbReference type="Proteomes" id="UP000635665">
    <property type="component" value="Unassembled WGS sequence"/>
</dbReference>
<dbReference type="InterPro" id="IPR050640">
    <property type="entry name" value="Bact_2-comp_sensor_kinase"/>
</dbReference>
<dbReference type="RefSeq" id="WP_198638876.1">
    <property type="nucleotide sequence ID" value="NZ_JAEHNY010000009.1"/>
</dbReference>
<feature type="domain" description="Signal transduction histidine kinase internal region" evidence="2">
    <location>
        <begin position="157"/>
        <end position="235"/>
    </location>
</feature>
<dbReference type="EMBL" id="JAEHNY010000009">
    <property type="protein sequence ID" value="MBI6120561.1"/>
    <property type="molecule type" value="Genomic_DNA"/>
</dbReference>
<dbReference type="Gene3D" id="3.30.565.10">
    <property type="entry name" value="Histidine kinase-like ATPase, C-terminal domain"/>
    <property type="match status" value="1"/>
</dbReference>
<evidence type="ECO:0000256" key="1">
    <source>
        <dbReference type="SAM" id="Phobius"/>
    </source>
</evidence>
<name>A0ABS0THM4_9FLAO</name>
<evidence type="ECO:0000259" key="3">
    <source>
        <dbReference type="Pfam" id="PF13239"/>
    </source>
</evidence>
<dbReference type="PANTHER" id="PTHR34220:SF7">
    <property type="entry name" value="SENSOR HISTIDINE KINASE YPDA"/>
    <property type="match status" value="1"/>
</dbReference>
<sequence>MKFILKILKISLGVAVFIICLELIFGGFEFEKFRNLEIWFIFFTYSFILTLINGLYFWWFGEKITWEKATLKKVLFGAFGSIIITLIGYFFCRVLHYVVYNGIPLQEFWTNERINNYLFPLLFTTIISLFFHLIYFYKALQEKKVKEQKIIAGAASAKFDALKNQLDPHFLFNSLNVLASLIDENPDQAQRFTTGLSKIYRYVLEQKNKELVSLEEELKFASTYMKLLKMRFENSIEFEIPEEISNEEAKVVPLSLQLLLENTIKHNIVSENRPLKIRIYEQDEFLIVENNYQKKEILSNRKGVGLQNIVNRYNEITQRKVLINQTEEIFRVKIPVLTKQISIMETNEINKENAYFKAKQRVKEMKEFYGNLISYCVVIPFLIFINYSTYWGFQWFWFPLFGWGIGLTIHGFSVFGYGSEWEERKIQEIMDKDKLKTKSWE</sequence>
<feature type="transmembrane region" description="Helical" evidence="1">
    <location>
        <begin position="117"/>
        <end position="137"/>
    </location>
</feature>
<feature type="transmembrane region" description="Helical" evidence="1">
    <location>
        <begin position="395"/>
        <end position="417"/>
    </location>
</feature>
<dbReference type="InterPro" id="IPR010559">
    <property type="entry name" value="Sig_transdc_His_kin_internal"/>
</dbReference>
<gene>
    <name evidence="4" type="ORF">I6U50_11080</name>
</gene>
<evidence type="ECO:0000259" key="2">
    <source>
        <dbReference type="Pfam" id="PF06580"/>
    </source>
</evidence>
<reference evidence="4 5" key="1">
    <citation type="submission" date="2020-12" db="EMBL/GenBank/DDBJ databases">
        <title>Salegentibacter orientalis sp. nov., isolated from costal sediment.</title>
        <authorList>
            <person name="Lian F.-B."/>
        </authorList>
    </citation>
    <scope>NUCLEOTIDE SEQUENCE [LARGE SCALE GENOMIC DNA]</scope>
    <source>
        <strain evidence="4 5">F60176</strain>
    </source>
</reference>
<feature type="transmembrane region" description="Helical" evidence="1">
    <location>
        <begin position="7"/>
        <end position="26"/>
    </location>
</feature>
<keyword evidence="1" id="KW-0812">Transmembrane</keyword>
<comment type="caution">
    <text evidence="4">The sequence shown here is derived from an EMBL/GenBank/DDBJ whole genome shotgun (WGS) entry which is preliminary data.</text>
</comment>
<evidence type="ECO:0000313" key="5">
    <source>
        <dbReference type="Proteomes" id="UP000635665"/>
    </source>
</evidence>
<organism evidence="4 5">
    <name type="scientific">Salegentibacter maritimus</name>
    <dbReference type="NCBI Taxonomy" id="2794347"/>
    <lineage>
        <taxon>Bacteria</taxon>
        <taxon>Pseudomonadati</taxon>
        <taxon>Bacteroidota</taxon>
        <taxon>Flavobacteriia</taxon>
        <taxon>Flavobacteriales</taxon>
        <taxon>Flavobacteriaceae</taxon>
        <taxon>Salegentibacter</taxon>
    </lineage>
</organism>
<feature type="transmembrane region" description="Helical" evidence="1">
    <location>
        <begin position="38"/>
        <end position="61"/>
    </location>
</feature>
<feature type="transmembrane region" description="Helical" evidence="1">
    <location>
        <begin position="368"/>
        <end position="389"/>
    </location>
</feature>
<evidence type="ECO:0000313" key="4">
    <source>
        <dbReference type="EMBL" id="MBI6120561.1"/>
    </source>
</evidence>
<dbReference type="Pfam" id="PF13239">
    <property type="entry name" value="2TM"/>
    <property type="match status" value="1"/>
</dbReference>
<dbReference type="Pfam" id="PF06580">
    <property type="entry name" value="His_kinase"/>
    <property type="match status" value="1"/>
</dbReference>
<protein>
    <submittedName>
        <fullName evidence="4">2TM domain-containing protein</fullName>
    </submittedName>
</protein>